<reference evidence="1" key="2">
    <citation type="journal article" date="2015" name="Fish Shellfish Immunol.">
        <title>Early steps in the European eel (Anguilla anguilla)-Vibrio vulnificus interaction in the gills: Role of the RtxA13 toxin.</title>
        <authorList>
            <person name="Callol A."/>
            <person name="Pajuelo D."/>
            <person name="Ebbesson L."/>
            <person name="Teles M."/>
            <person name="MacKenzie S."/>
            <person name="Amaro C."/>
        </authorList>
    </citation>
    <scope>NUCLEOTIDE SEQUENCE</scope>
</reference>
<protein>
    <submittedName>
        <fullName evidence="1">Uncharacterized protein</fullName>
    </submittedName>
</protein>
<accession>A0A0E9UUH8</accession>
<organism evidence="1">
    <name type="scientific">Anguilla anguilla</name>
    <name type="common">European freshwater eel</name>
    <name type="synonym">Muraena anguilla</name>
    <dbReference type="NCBI Taxonomy" id="7936"/>
    <lineage>
        <taxon>Eukaryota</taxon>
        <taxon>Metazoa</taxon>
        <taxon>Chordata</taxon>
        <taxon>Craniata</taxon>
        <taxon>Vertebrata</taxon>
        <taxon>Euteleostomi</taxon>
        <taxon>Actinopterygii</taxon>
        <taxon>Neopterygii</taxon>
        <taxon>Teleostei</taxon>
        <taxon>Anguilliformes</taxon>
        <taxon>Anguillidae</taxon>
        <taxon>Anguilla</taxon>
    </lineage>
</organism>
<sequence length="33" mass="3923">MYNLYTLKKLSATTSQTFQIKSTKISNKYMLIY</sequence>
<evidence type="ECO:0000313" key="1">
    <source>
        <dbReference type="EMBL" id="JAH68623.1"/>
    </source>
</evidence>
<proteinExistence type="predicted"/>
<dbReference type="AlphaFoldDB" id="A0A0E9UUH8"/>
<dbReference type="EMBL" id="GBXM01039954">
    <property type="protein sequence ID" value="JAH68623.1"/>
    <property type="molecule type" value="Transcribed_RNA"/>
</dbReference>
<name>A0A0E9UUH8_ANGAN</name>
<reference evidence="1" key="1">
    <citation type="submission" date="2014-11" db="EMBL/GenBank/DDBJ databases">
        <authorList>
            <person name="Amaro Gonzalez C."/>
        </authorList>
    </citation>
    <scope>NUCLEOTIDE SEQUENCE</scope>
</reference>